<keyword evidence="3" id="KW-1185">Reference proteome</keyword>
<proteinExistence type="predicted"/>
<dbReference type="RefSeq" id="WP_161839643.1">
    <property type="nucleotide sequence ID" value="NZ_CP048000.1"/>
</dbReference>
<organism evidence="2 3">
    <name type="scientific">Anaerocolumna sedimenticola</name>
    <dbReference type="NCBI Taxonomy" id="2696063"/>
    <lineage>
        <taxon>Bacteria</taxon>
        <taxon>Bacillati</taxon>
        <taxon>Bacillota</taxon>
        <taxon>Clostridia</taxon>
        <taxon>Lachnospirales</taxon>
        <taxon>Lachnospiraceae</taxon>
        <taxon>Anaerocolumna</taxon>
    </lineage>
</organism>
<gene>
    <name evidence="2" type="ORF">Ana3638_20240</name>
</gene>
<evidence type="ECO:0000259" key="1">
    <source>
        <dbReference type="Pfam" id="PF01261"/>
    </source>
</evidence>
<dbReference type="AlphaFoldDB" id="A0A6P1TRF9"/>
<dbReference type="InterPro" id="IPR036237">
    <property type="entry name" value="Xyl_isomerase-like_sf"/>
</dbReference>
<accession>A0A6P1TRF9</accession>
<name>A0A6P1TRF9_9FIRM</name>
<dbReference type="Gene3D" id="3.20.20.150">
    <property type="entry name" value="Divalent-metal-dependent TIM barrel enzymes"/>
    <property type="match status" value="1"/>
</dbReference>
<dbReference type="EMBL" id="CP048000">
    <property type="protein sequence ID" value="QHQ62822.1"/>
    <property type="molecule type" value="Genomic_DNA"/>
</dbReference>
<sequence>MKYGCCVNMFGNKMDPVGMNYIGYLAESGYDYVELPLAQIMELPTEKFEQLKETLKKYNMNCECCNNFFPASVRLTGENTSLNVIEDYIRNACSRAAELGVKVIVFGSAGAKNVPEGFPEEKAFQQIVEVLKIADQHASYEGIQIAIEPLNRMESNIIVNLSDGKKLMQAVNASNIKLLVDYYHFTVEKESLDTIIENGPDIIHVHFAEPEGRIFPSGILNEYRNFFAALNNVGYDSRVSIEANSKQVRKDIGNGLAIMKNCIEN</sequence>
<dbReference type="PANTHER" id="PTHR12110:SF21">
    <property type="entry name" value="XYLOSE ISOMERASE-LIKE TIM BARREL DOMAIN-CONTAINING PROTEIN"/>
    <property type="match status" value="1"/>
</dbReference>
<dbReference type="Proteomes" id="UP000464314">
    <property type="component" value="Chromosome"/>
</dbReference>
<dbReference type="SUPFAM" id="SSF51658">
    <property type="entry name" value="Xylose isomerase-like"/>
    <property type="match status" value="1"/>
</dbReference>
<protein>
    <submittedName>
        <fullName evidence="2">TIM barrel protein</fullName>
    </submittedName>
</protein>
<dbReference type="KEGG" id="anr:Ana3638_20240"/>
<dbReference type="InterPro" id="IPR050312">
    <property type="entry name" value="IolE/XylAMocC-like"/>
</dbReference>
<dbReference type="PANTHER" id="PTHR12110">
    <property type="entry name" value="HYDROXYPYRUVATE ISOMERASE"/>
    <property type="match status" value="1"/>
</dbReference>
<dbReference type="Pfam" id="PF01261">
    <property type="entry name" value="AP_endonuc_2"/>
    <property type="match status" value="1"/>
</dbReference>
<feature type="domain" description="Xylose isomerase-like TIM barrel" evidence="1">
    <location>
        <begin position="24"/>
        <end position="261"/>
    </location>
</feature>
<evidence type="ECO:0000313" key="3">
    <source>
        <dbReference type="Proteomes" id="UP000464314"/>
    </source>
</evidence>
<dbReference type="InterPro" id="IPR013022">
    <property type="entry name" value="Xyl_isomerase-like_TIM-brl"/>
</dbReference>
<evidence type="ECO:0000313" key="2">
    <source>
        <dbReference type="EMBL" id="QHQ62822.1"/>
    </source>
</evidence>
<reference evidence="2 3" key="1">
    <citation type="submission" date="2020-01" db="EMBL/GenBank/DDBJ databases">
        <title>Genome analysis of Anaerocolumna sp. CBA3638.</title>
        <authorList>
            <person name="Kim J."/>
            <person name="Roh S.W."/>
        </authorList>
    </citation>
    <scope>NUCLEOTIDE SEQUENCE [LARGE SCALE GENOMIC DNA]</scope>
    <source>
        <strain evidence="2 3">CBA3638</strain>
    </source>
</reference>